<reference evidence="1 2" key="1">
    <citation type="journal article" date="2014" name="FEMS Microbiol. Lett.">
        <title>Draft genome sequences of three Holospora species (Holospora obtusa, Holospora undulata, and Holospora elegans), endonuclear symbiotic bacteria of the ciliate Paramecium caudatum.</title>
        <authorList>
            <person name="Dohra H."/>
            <person name="Tanaka K."/>
            <person name="Suzuki T."/>
            <person name="Fujishima M."/>
            <person name="Suzuki H."/>
        </authorList>
    </citation>
    <scope>NUCLEOTIDE SEQUENCE [LARGE SCALE GENOMIC DNA]</scope>
    <source>
        <strain evidence="1 2">F1</strain>
    </source>
</reference>
<evidence type="ECO:0000313" key="2">
    <source>
        <dbReference type="Proteomes" id="UP000019112"/>
    </source>
</evidence>
<dbReference type="AlphaFoldDB" id="W6TD76"/>
<name>W6TD76_HOLOB</name>
<dbReference type="EMBL" id="AWTR02000078">
    <property type="protein sequence ID" value="ETZ06893.1"/>
    <property type="molecule type" value="Genomic_DNA"/>
</dbReference>
<dbReference type="Proteomes" id="UP000019112">
    <property type="component" value="Unassembled WGS sequence"/>
</dbReference>
<sequence>MSKNIQMLIFLINRQKHAVNHGTFSRFMMEQMLKDIKIVKVMSDYYRNKCRSHGQHLRYREFKHEATEEPRKKYIYPKNSEKISVHLHKKSMIKT</sequence>
<organism evidence="1 2">
    <name type="scientific">Holospora obtusa F1</name>
    <dbReference type="NCBI Taxonomy" id="1399147"/>
    <lineage>
        <taxon>Bacteria</taxon>
        <taxon>Pseudomonadati</taxon>
        <taxon>Pseudomonadota</taxon>
        <taxon>Alphaproteobacteria</taxon>
        <taxon>Holosporales</taxon>
        <taxon>Holosporaceae</taxon>
        <taxon>Holospora</taxon>
    </lineage>
</organism>
<keyword evidence="2" id="KW-1185">Reference proteome</keyword>
<gene>
    <name evidence="1" type="ORF">P618_200929</name>
</gene>
<accession>W6TD76</accession>
<protein>
    <submittedName>
        <fullName evidence="1">Uncharacterized protein</fullName>
    </submittedName>
</protein>
<proteinExistence type="predicted"/>
<comment type="caution">
    <text evidence="1">The sequence shown here is derived from an EMBL/GenBank/DDBJ whole genome shotgun (WGS) entry which is preliminary data.</text>
</comment>
<evidence type="ECO:0000313" key="1">
    <source>
        <dbReference type="EMBL" id="ETZ06893.1"/>
    </source>
</evidence>